<dbReference type="Proteomes" id="UP001285441">
    <property type="component" value="Unassembled WGS sequence"/>
</dbReference>
<keyword evidence="1" id="KW-1133">Transmembrane helix</keyword>
<feature type="transmembrane region" description="Helical" evidence="1">
    <location>
        <begin position="151"/>
        <end position="169"/>
    </location>
</feature>
<evidence type="ECO:0000313" key="2">
    <source>
        <dbReference type="EMBL" id="KAK3378226.1"/>
    </source>
</evidence>
<proteinExistence type="predicted"/>
<evidence type="ECO:0000313" key="3">
    <source>
        <dbReference type="Proteomes" id="UP001285441"/>
    </source>
</evidence>
<comment type="caution">
    <text evidence="2">The sequence shown here is derived from an EMBL/GenBank/DDBJ whole genome shotgun (WGS) entry which is preliminary data.</text>
</comment>
<gene>
    <name evidence="2" type="ORF">B0H63DRAFT_240955</name>
</gene>
<accession>A0AAE0KLC8</accession>
<dbReference type="EMBL" id="JAULSW010000006">
    <property type="protein sequence ID" value="KAK3378226.1"/>
    <property type="molecule type" value="Genomic_DNA"/>
</dbReference>
<keyword evidence="1" id="KW-0812">Transmembrane</keyword>
<keyword evidence="1" id="KW-0472">Membrane</keyword>
<dbReference type="AlphaFoldDB" id="A0AAE0KLC8"/>
<name>A0AAE0KLC8_9PEZI</name>
<organism evidence="2 3">
    <name type="scientific">Podospora didyma</name>
    <dbReference type="NCBI Taxonomy" id="330526"/>
    <lineage>
        <taxon>Eukaryota</taxon>
        <taxon>Fungi</taxon>
        <taxon>Dikarya</taxon>
        <taxon>Ascomycota</taxon>
        <taxon>Pezizomycotina</taxon>
        <taxon>Sordariomycetes</taxon>
        <taxon>Sordariomycetidae</taxon>
        <taxon>Sordariales</taxon>
        <taxon>Podosporaceae</taxon>
        <taxon>Podospora</taxon>
    </lineage>
</organism>
<keyword evidence="3" id="KW-1185">Reference proteome</keyword>
<evidence type="ECO:0000256" key="1">
    <source>
        <dbReference type="SAM" id="Phobius"/>
    </source>
</evidence>
<reference evidence="2" key="2">
    <citation type="submission" date="2023-06" db="EMBL/GenBank/DDBJ databases">
        <authorList>
            <consortium name="Lawrence Berkeley National Laboratory"/>
            <person name="Haridas S."/>
            <person name="Hensen N."/>
            <person name="Bonometti L."/>
            <person name="Westerberg I."/>
            <person name="Brannstrom I.O."/>
            <person name="Guillou S."/>
            <person name="Cros-Aarteil S."/>
            <person name="Calhoun S."/>
            <person name="Kuo A."/>
            <person name="Mondo S."/>
            <person name="Pangilinan J."/>
            <person name="Riley R."/>
            <person name="LaButti K."/>
            <person name="Andreopoulos B."/>
            <person name="Lipzen A."/>
            <person name="Chen C."/>
            <person name="Yanf M."/>
            <person name="Daum C."/>
            <person name="Ng V."/>
            <person name="Clum A."/>
            <person name="Steindorff A."/>
            <person name="Ohm R."/>
            <person name="Martin F."/>
            <person name="Silar P."/>
            <person name="Natvig D."/>
            <person name="Lalanne C."/>
            <person name="Gautier V."/>
            <person name="Ament-velasquez S.L."/>
            <person name="Kruys A."/>
            <person name="Hutchinson M.I."/>
            <person name="Powell A.J."/>
            <person name="Barry K."/>
            <person name="Miller A.N."/>
            <person name="Grigoriev I.V."/>
            <person name="Debuchy R."/>
            <person name="Gladieux P."/>
            <person name="Thoren M.H."/>
            <person name="Johannesson H."/>
        </authorList>
    </citation>
    <scope>NUCLEOTIDE SEQUENCE</scope>
    <source>
        <strain evidence="2">CBS 232.78</strain>
    </source>
</reference>
<protein>
    <submittedName>
        <fullName evidence="2">Uncharacterized protein</fullName>
    </submittedName>
</protein>
<feature type="transmembrane region" description="Helical" evidence="1">
    <location>
        <begin position="181"/>
        <end position="206"/>
    </location>
</feature>
<reference evidence="2" key="1">
    <citation type="journal article" date="2023" name="Mol. Phylogenet. Evol.">
        <title>Genome-scale phylogeny and comparative genomics of the fungal order Sordariales.</title>
        <authorList>
            <person name="Hensen N."/>
            <person name="Bonometti L."/>
            <person name="Westerberg I."/>
            <person name="Brannstrom I.O."/>
            <person name="Guillou S."/>
            <person name="Cros-Aarteil S."/>
            <person name="Calhoun S."/>
            <person name="Haridas S."/>
            <person name="Kuo A."/>
            <person name="Mondo S."/>
            <person name="Pangilinan J."/>
            <person name="Riley R."/>
            <person name="LaButti K."/>
            <person name="Andreopoulos B."/>
            <person name="Lipzen A."/>
            <person name="Chen C."/>
            <person name="Yan M."/>
            <person name="Daum C."/>
            <person name="Ng V."/>
            <person name="Clum A."/>
            <person name="Steindorff A."/>
            <person name="Ohm R.A."/>
            <person name="Martin F."/>
            <person name="Silar P."/>
            <person name="Natvig D.O."/>
            <person name="Lalanne C."/>
            <person name="Gautier V."/>
            <person name="Ament-Velasquez S.L."/>
            <person name="Kruys A."/>
            <person name="Hutchinson M.I."/>
            <person name="Powell A.J."/>
            <person name="Barry K."/>
            <person name="Miller A.N."/>
            <person name="Grigoriev I.V."/>
            <person name="Debuchy R."/>
            <person name="Gladieux P."/>
            <person name="Hiltunen Thoren M."/>
            <person name="Johannesson H."/>
        </authorList>
    </citation>
    <scope>NUCLEOTIDE SEQUENCE</scope>
    <source>
        <strain evidence="2">CBS 232.78</strain>
    </source>
</reference>
<sequence>MFAMRCTIRWTVKKGLGSSHRAAACCRASSHHTDLALGATQTNPPVEEICIYFLDSVRAPKLSSNWALAATCTGKEIREGSPRAALQQVESMKWRLGEAGINVQYGQINKHASSHLLFLLPSPRTTPALSPPLALFAPRHTILGKSRPSPFYFSAYCIFYPISSVFVSVSPHPLSSPSCLLLSAGNEAACFLATTFLGFLCCFPWAHSWARSWARCLVRWLSISFPPAAPDPPDFPVLPSRNGTIADAGGAANWALKYGLMRKERLSKQRAHAAARF</sequence>